<protein>
    <submittedName>
        <fullName evidence="1">Uncharacterized protein</fullName>
    </submittedName>
</protein>
<comment type="caution">
    <text evidence="1">The sequence shown here is derived from an EMBL/GenBank/DDBJ whole genome shotgun (WGS) entry which is preliminary data.</text>
</comment>
<evidence type="ECO:0000313" key="2">
    <source>
        <dbReference type="Proteomes" id="UP001148629"/>
    </source>
</evidence>
<organism evidence="1 2">
    <name type="scientific">Fusarium decemcellulare</name>
    <dbReference type="NCBI Taxonomy" id="57161"/>
    <lineage>
        <taxon>Eukaryota</taxon>
        <taxon>Fungi</taxon>
        <taxon>Dikarya</taxon>
        <taxon>Ascomycota</taxon>
        <taxon>Pezizomycotina</taxon>
        <taxon>Sordariomycetes</taxon>
        <taxon>Hypocreomycetidae</taxon>
        <taxon>Hypocreales</taxon>
        <taxon>Nectriaceae</taxon>
        <taxon>Fusarium</taxon>
        <taxon>Fusarium decemcellulare species complex</taxon>
    </lineage>
</organism>
<gene>
    <name evidence="1" type="ORF">NM208_g2253</name>
</gene>
<reference evidence="1" key="1">
    <citation type="submission" date="2022-08" db="EMBL/GenBank/DDBJ databases">
        <title>Genome Sequence of Fusarium decemcellulare.</title>
        <authorList>
            <person name="Buettner E."/>
        </authorList>
    </citation>
    <scope>NUCLEOTIDE SEQUENCE</scope>
    <source>
        <strain evidence="1">Babe19</strain>
    </source>
</reference>
<dbReference type="EMBL" id="JANRMS010000131">
    <property type="protein sequence ID" value="KAJ3545960.1"/>
    <property type="molecule type" value="Genomic_DNA"/>
</dbReference>
<proteinExistence type="predicted"/>
<dbReference type="Proteomes" id="UP001148629">
    <property type="component" value="Unassembled WGS sequence"/>
</dbReference>
<keyword evidence="2" id="KW-1185">Reference proteome</keyword>
<evidence type="ECO:0000313" key="1">
    <source>
        <dbReference type="EMBL" id="KAJ3545960.1"/>
    </source>
</evidence>
<accession>A0ACC1STH0</accession>
<name>A0ACC1STH0_9HYPO</name>
<sequence length="609" mass="65206">MVRRTVRAALLALSASTLLSTSQAQNAPNCPLWGPIYPAPKNVLESETVTTAIGTLKDNLEAALNNGTLGLANSSFHLEVFSADQNVLNYSYAAPQINDSLTAGILDRDTIFRIGSIAKLVTVYALLAAAGMDHINDPITKWVPELAAASVPNDSAVTEVRWQDITIGALAGHQAGLLKDYSLFDLTFSFNGSTEERMGLPALAPDEVPSCGCDPGLRACSREEFFKDIRTLDPMTAPFNMPIYSNFAFQILAYALEGMTNMSFSQVVESSILRPLNLNDTCLAVPASAKDLNAIIPGDEIESAWKIDVGDMASTAQGFILSSGADMAAIGQSILSSSLLPPAVTRRWLKPTTNTPDLHLSIGMPWEIRRIELPVTSPDPPFTAPSPSGTRLLDLYTKNGGIGAYFAQLALSPDHGLGFYVSLAGRPPANGPDRRFLEINIINDMVTEIMVPAFEAAAAEQATQNFAGTYVATNDSSMEMTIVGMDGRLGLGVQNWTMGELDLLVTYFTAISGSDSVNSESPRPSLRLYPVGLRDEKQVAFRGVFGHASSTNSFAPGGSPWIFGCTAWAGVGEPSYGNIGLDDFVFEVDETGRATAITARGLRTTLRRK</sequence>